<reference evidence="1 2" key="1">
    <citation type="submission" date="2016-03" db="EMBL/GenBank/DDBJ databases">
        <title>Complete genome sequence of Pedobacter cryoconitis PAMC 27485.</title>
        <authorList>
            <person name="Lee J."/>
            <person name="Kim O.-S."/>
        </authorList>
    </citation>
    <scope>NUCLEOTIDE SEQUENCE [LARGE SCALE GENOMIC DNA]</scope>
    <source>
        <strain evidence="1 2">PAMC 27485</strain>
    </source>
</reference>
<accession>A0A127VCP4</accession>
<keyword evidence="2" id="KW-1185">Reference proteome</keyword>
<dbReference type="PATRIC" id="fig|188932.3.peg.2278"/>
<evidence type="ECO:0000313" key="1">
    <source>
        <dbReference type="EMBL" id="AMP99074.1"/>
    </source>
</evidence>
<dbReference type="KEGG" id="pcm:AY601_2174"/>
<sequence length="191" mass="22336">MKHTTYQEAIEEYELKENEQALLLYAHYGRAIYMGQVLEQQTINMLAIDDIVKTKPDSQDSYEAIWAKYDHSKMMVGVMTTLLQEAYQISDIDMEEFREVLLLRNNLAHRYFRFNDVLFSSHGGRKRMIKDFVDFTNSIKAIEEKLSVYIASYNSAAGLSAERIAELLAERKEEWKDKVIDDTYDSSLKYS</sequence>
<dbReference type="AlphaFoldDB" id="A0A127VCP4"/>
<gene>
    <name evidence="1" type="ORF">AY601_2174</name>
</gene>
<name>A0A127VCP4_9SPHI</name>
<evidence type="ECO:0000313" key="2">
    <source>
        <dbReference type="Proteomes" id="UP000071561"/>
    </source>
</evidence>
<organism evidence="1 2">
    <name type="scientific">Pedobacter cryoconitis</name>
    <dbReference type="NCBI Taxonomy" id="188932"/>
    <lineage>
        <taxon>Bacteria</taxon>
        <taxon>Pseudomonadati</taxon>
        <taxon>Bacteroidota</taxon>
        <taxon>Sphingobacteriia</taxon>
        <taxon>Sphingobacteriales</taxon>
        <taxon>Sphingobacteriaceae</taxon>
        <taxon>Pedobacter</taxon>
    </lineage>
</organism>
<proteinExistence type="predicted"/>
<dbReference type="EMBL" id="CP014504">
    <property type="protein sequence ID" value="AMP99074.1"/>
    <property type="molecule type" value="Genomic_DNA"/>
</dbReference>
<dbReference type="OrthoDB" id="9134523at2"/>
<dbReference type="RefSeq" id="WP_068400467.1">
    <property type="nucleotide sequence ID" value="NZ_CP014504.1"/>
</dbReference>
<dbReference type="Proteomes" id="UP000071561">
    <property type="component" value="Chromosome"/>
</dbReference>
<protein>
    <submittedName>
        <fullName evidence="1">Uncharacterized protein</fullName>
    </submittedName>
</protein>